<proteinExistence type="predicted"/>
<feature type="region of interest" description="Disordered" evidence="1">
    <location>
        <begin position="82"/>
        <end position="104"/>
    </location>
</feature>
<evidence type="ECO:0000313" key="3">
    <source>
        <dbReference type="Proteomes" id="UP001553031"/>
    </source>
</evidence>
<name>A0ABV3KA65_9MICC</name>
<evidence type="ECO:0000313" key="2">
    <source>
        <dbReference type="EMBL" id="MEV8157287.1"/>
    </source>
</evidence>
<accession>A0ABV3KA65</accession>
<evidence type="ECO:0000256" key="1">
    <source>
        <dbReference type="SAM" id="MobiDB-lite"/>
    </source>
</evidence>
<gene>
    <name evidence="2" type="ORF">AB0O96_03630</name>
</gene>
<dbReference type="EMBL" id="JBFBLL010000002">
    <property type="protein sequence ID" value="MEV8157287.1"/>
    <property type="molecule type" value="Genomic_DNA"/>
</dbReference>
<sequence>MEVVTCTLTTTPDTAPQGKRASYAVHQNGNPVGSVSFPESSSVITFGNGPAIGDQLWEVDQKNPVDRYGNVHFPSNSGVTVISPSGGGFDSHGTLPGAEDPQHPFQDADVKIASSGEPTVVQHVRDKNDSNADTGETVDWTWDSSKFVARK</sequence>
<protein>
    <submittedName>
        <fullName evidence="2">Uncharacterized protein</fullName>
    </submittedName>
</protein>
<dbReference type="Proteomes" id="UP001553031">
    <property type="component" value="Unassembled WGS sequence"/>
</dbReference>
<keyword evidence="3" id="KW-1185">Reference proteome</keyword>
<comment type="caution">
    <text evidence="2">The sequence shown here is derived from an EMBL/GenBank/DDBJ whole genome shotgun (WGS) entry which is preliminary data.</text>
</comment>
<reference evidence="2 3" key="1">
    <citation type="submission" date="2024-06" db="EMBL/GenBank/DDBJ databases">
        <title>The Natural Products Discovery Center: Release of the First 8490 Sequenced Strains for Exploring Actinobacteria Biosynthetic Diversity.</title>
        <authorList>
            <person name="Kalkreuter E."/>
            <person name="Kautsar S.A."/>
            <person name="Yang D."/>
            <person name="Bader C.D."/>
            <person name="Teijaro C.N."/>
            <person name="Fluegel L."/>
            <person name="Davis C.M."/>
            <person name="Simpson J.R."/>
            <person name="Lauterbach L."/>
            <person name="Steele A.D."/>
            <person name="Gui C."/>
            <person name="Meng S."/>
            <person name="Li G."/>
            <person name="Viehrig K."/>
            <person name="Ye F."/>
            <person name="Su P."/>
            <person name="Kiefer A.F."/>
            <person name="Nichols A."/>
            <person name="Cepeda A.J."/>
            <person name="Yan W."/>
            <person name="Fan B."/>
            <person name="Jiang Y."/>
            <person name="Adhikari A."/>
            <person name="Zheng C.-J."/>
            <person name="Schuster L."/>
            <person name="Cowan T.M."/>
            <person name="Smanski M.J."/>
            <person name="Chevrette M.G."/>
            <person name="De Carvalho L.P.S."/>
            <person name="Shen B."/>
        </authorList>
    </citation>
    <scope>NUCLEOTIDE SEQUENCE [LARGE SCALE GENOMIC DNA]</scope>
    <source>
        <strain evidence="2 3">NPDC079179</strain>
    </source>
</reference>
<dbReference type="RefSeq" id="WP_295107948.1">
    <property type="nucleotide sequence ID" value="NZ_JBFBLL010000002.1"/>
</dbReference>
<organism evidence="2 3">
    <name type="scientific">Kocuria salsicia</name>
    <dbReference type="NCBI Taxonomy" id="664639"/>
    <lineage>
        <taxon>Bacteria</taxon>
        <taxon>Bacillati</taxon>
        <taxon>Actinomycetota</taxon>
        <taxon>Actinomycetes</taxon>
        <taxon>Micrococcales</taxon>
        <taxon>Micrococcaceae</taxon>
        <taxon>Kocuria</taxon>
    </lineage>
</organism>